<evidence type="ECO:0000256" key="3">
    <source>
        <dbReference type="ARBA" id="ARBA00020950"/>
    </source>
</evidence>
<dbReference type="PANTHER" id="PTHR10602">
    <property type="entry name" value="EUKARYOTIC TRANSLATION INITIATION FACTOR 2 SUBUNIT 1"/>
    <property type="match status" value="1"/>
</dbReference>
<dbReference type="SUPFAM" id="SSF50249">
    <property type="entry name" value="Nucleic acid-binding proteins"/>
    <property type="match status" value="1"/>
</dbReference>
<dbReference type="CDD" id="cd04452">
    <property type="entry name" value="S1_IF2_alpha"/>
    <property type="match status" value="1"/>
</dbReference>
<dbReference type="GO" id="GO:0043022">
    <property type="term" value="F:ribosome binding"/>
    <property type="evidence" value="ECO:0007669"/>
    <property type="project" value="TreeGrafter"/>
</dbReference>
<sequence length="316" mass="36082">MATVVLPVQKQSLSVRFYKEVFPDADDAVIATVTEIGEMGAYVKLLEYNNIPGMILLSELSRRRIRSINKLVRVGRDECAVVVRVDKDKGYIDLSKRRLSEDEKRKCENRYEKAKHVNSIVTYAAELAGITTNEDLEEFMEKTAWYFDVKYKRAEEPHRPSYNKFKECVDNEEVLDELDITAEQKAALVKTIRQRLTPQPKKLRAEIEVTCYEYEGVDAIKAALSKGLECSTEQVPIKIQLYAPPLYFITTTTNDQKHGVEVLNQAMDKIQAEIENLSGRYELKKAPFIDEVEAVLPPSDSANVESEETESEDDEN</sequence>
<evidence type="ECO:0000256" key="4">
    <source>
        <dbReference type="ARBA" id="ARBA00022540"/>
    </source>
</evidence>
<evidence type="ECO:0000256" key="6">
    <source>
        <dbReference type="ARBA" id="ARBA00033370"/>
    </source>
</evidence>
<feature type="domain" description="S1 motif" evidence="8">
    <location>
        <begin position="26"/>
        <end position="97"/>
    </location>
</feature>
<reference evidence="9" key="1">
    <citation type="journal article" date="2010" name="Science">
        <title>Plasticity of animal genome architecture unmasked by rapid evolution of a pelagic tunicate.</title>
        <authorList>
            <person name="Denoeud F."/>
            <person name="Henriet S."/>
            <person name="Mungpakdee S."/>
            <person name="Aury J.M."/>
            <person name="Da Silva C."/>
            <person name="Brinkmann H."/>
            <person name="Mikhaleva J."/>
            <person name="Olsen L.C."/>
            <person name="Jubin C."/>
            <person name="Canestro C."/>
            <person name="Bouquet J.M."/>
            <person name="Danks G."/>
            <person name="Poulain J."/>
            <person name="Campsteijn C."/>
            <person name="Adamski M."/>
            <person name="Cross I."/>
            <person name="Yadetie F."/>
            <person name="Muffato M."/>
            <person name="Louis A."/>
            <person name="Butcher S."/>
            <person name="Tsagkogeorga G."/>
            <person name="Konrad A."/>
            <person name="Singh S."/>
            <person name="Jensen M.F."/>
            <person name="Cong E.H."/>
            <person name="Eikeseth-Otteraa H."/>
            <person name="Noel B."/>
            <person name="Anthouard V."/>
            <person name="Porcel B.M."/>
            <person name="Kachouri-Lafond R."/>
            <person name="Nishino A."/>
            <person name="Ugolini M."/>
            <person name="Chourrout P."/>
            <person name="Nishida H."/>
            <person name="Aasland R."/>
            <person name="Huzurbazar S."/>
            <person name="Westhof E."/>
            <person name="Delsuc F."/>
            <person name="Lehrach H."/>
            <person name="Reinhardt R."/>
            <person name="Weissenbach J."/>
            <person name="Roy S.W."/>
            <person name="Artiguenave F."/>
            <person name="Postlethwait J.H."/>
            <person name="Manak J.R."/>
            <person name="Thompson E.M."/>
            <person name="Jaillon O."/>
            <person name="Du Pasquier L."/>
            <person name="Boudinot P."/>
            <person name="Liberles D.A."/>
            <person name="Volff J.N."/>
            <person name="Philippe H."/>
            <person name="Lenhard B."/>
            <person name="Roest Crollius H."/>
            <person name="Wincker P."/>
            <person name="Chourrout D."/>
        </authorList>
    </citation>
    <scope>NUCLEOTIDE SEQUENCE [LARGE SCALE GENOMIC DNA]</scope>
</reference>
<dbReference type="InterPro" id="IPR003029">
    <property type="entry name" value="S1_domain"/>
</dbReference>
<dbReference type="GO" id="GO:0010494">
    <property type="term" value="C:cytoplasmic stress granule"/>
    <property type="evidence" value="ECO:0007669"/>
    <property type="project" value="UniProtKB-SubCell"/>
</dbReference>
<dbReference type="GO" id="GO:0003723">
    <property type="term" value="F:RNA binding"/>
    <property type="evidence" value="ECO:0007669"/>
    <property type="project" value="InterPro"/>
</dbReference>
<keyword evidence="5" id="KW-0648">Protein biosynthesis</keyword>
<feature type="region of interest" description="Disordered" evidence="7">
    <location>
        <begin position="295"/>
        <end position="316"/>
    </location>
</feature>
<evidence type="ECO:0000256" key="1">
    <source>
        <dbReference type="ARBA" id="ARBA00004210"/>
    </source>
</evidence>
<evidence type="ECO:0000256" key="7">
    <source>
        <dbReference type="SAM" id="MobiDB-lite"/>
    </source>
</evidence>
<dbReference type="Gene3D" id="3.30.70.1130">
    <property type="entry name" value="EIF_2_alpha"/>
    <property type="match status" value="1"/>
</dbReference>
<organism evidence="9">
    <name type="scientific">Oikopleura dioica</name>
    <name type="common">Tunicate</name>
    <dbReference type="NCBI Taxonomy" id="34765"/>
    <lineage>
        <taxon>Eukaryota</taxon>
        <taxon>Metazoa</taxon>
        <taxon>Chordata</taxon>
        <taxon>Tunicata</taxon>
        <taxon>Appendicularia</taxon>
        <taxon>Copelata</taxon>
        <taxon>Oikopleuridae</taxon>
        <taxon>Oikopleura</taxon>
    </lineage>
</organism>
<evidence type="ECO:0000313" key="9">
    <source>
        <dbReference type="EMBL" id="CBY21677.1"/>
    </source>
</evidence>
<dbReference type="InterPro" id="IPR044126">
    <property type="entry name" value="S1_IF2_alpha"/>
</dbReference>
<name>E4WUZ5_OIKDI</name>
<dbReference type="InterPro" id="IPR012340">
    <property type="entry name" value="NA-bd_OB-fold"/>
</dbReference>
<gene>
    <name evidence="9" type="ORF">GSOID_T00009451001</name>
</gene>
<dbReference type="PANTHER" id="PTHR10602:SF0">
    <property type="entry name" value="EUKARYOTIC TRANSLATION INITIATION FACTOR 2 SUBUNIT 1"/>
    <property type="match status" value="1"/>
</dbReference>
<feature type="compositionally biased region" description="Acidic residues" evidence="7">
    <location>
        <begin position="305"/>
        <end position="316"/>
    </location>
</feature>
<dbReference type="FunFam" id="2.40.50.140:FF:000795">
    <property type="entry name" value="Eukaryotic translation initiation factor 2 subunit 1"/>
    <property type="match status" value="1"/>
</dbReference>
<dbReference type="AlphaFoldDB" id="E4WUZ5"/>
<dbReference type="SUPFAM" id="SSF110993">
    <property type="entry name" value="eIF-2-alpha, C-terminal domain"/>
    <property type="match status" value="1"/>
</dbReference>
<dbReference type="InterPro" id="IPR024054">
    <property type="entry name" value="TIF2_asu_middle_sf"/>
</dbReference>
<dbReference type="Proteomes" id="UP000001307">
    <property type="component" value="Unassembled WGS sequence"/>
</dbReference>
<dbReference type="GO" id="GO:0005850">
    <property type="term" value="C:eukaryotic translation initiation factor 2 complex"/>
    <property type="evidence" value="ECO:0007669"/>
    <property type="project" value="TreeGrafter"/>
</dbReference>
<evidence type="ECO:0000256" key="5">
    <source>
        <dbReference type="ARBA" id="ARBA00022917"/>
    </source>
</evidence>
<dbReference type="Gene3D" id="1.10.150.190">
    <property type="entry name" value="Translation initiation factor 2, subunit 1, domain 2"/>
    <property type="match status" value="1"/>
</dbReference>
<dbReference type="GO" id="GO:0033290">
    <property type="term" value="C:eukaryotic 48S preinitiation complex"/>
    <property type="evidence" value="ECO:0007669"/>
    <property type="project" value="TreeGrafter"/>
</dbReference>
<dbReference type="GO" id="GO:0003743">
    <property type="term" value="F:translation initiation factor activity"/>
    <property type="evidence" value="ECO:0007669"/>
    <property type="project" value="UniProtKB-KW"/>
</dbReference>
<dbReference type="EMBL" id="FN653017">
    <property type="protein sequence ID" value="CBY21677.1"/>
    <property type="molecule type" value="Genomic_DNA"/>
</dbReference>
<dbReference type="PROSITE" id="PS50126">
    <property type="entry name" value="S1"/>
    <property type="match status" value="1"/>
</dbReference>
<comment type="subcellular location">
    <subcellularLocation>
        <location evidence="1">Cytoplasm</location>
        <location evidence="1">Stress granule</location>
    </subcellularLocation>
</comment>
<dbReference type="Pfam" id="PF07541">
    <property type="entry name" value="EIF_2_alpha"/>
    <property type="match status" value="1"/>
</dbReference>
<keyword evidence="10" id="KW-1185">Reference proteome</keyword>
<dbReference type="OrthoDB" id="1685042at2759"/>
<dbReference type="SMART" id="SM00316">
    <property type="entry name" value="S1"/>
    <property type="match status" value="1"/>
</dbReference>
<dbReference type="InterPro" id="IPR011488">
    <property type="entry name" value="TIF_2_asu"/>
</dbReference>
<dbReference type="Gene3D" id="2.40.50.140">
    <property type="entry name" value="Nucleic acid-binding proteins"/>
    <property type="match status" value="1"/>
</dbReference>
<dbReference type="InParanoid" id="E4WUZ5"/>
<proteinExistence type="inferred from homology"/>
<comment type="similarity">
    <text evidence="2">Belongs to the eIF-2-alpha family.</text>
</comment>
<dbReference type="SUPFAM" id="SSF116742">
    <property type="entry name" value="eIF2alpha middle domain-like"/>
    <property type="match status" value="1"/>
</dbReference>
<dbReference type="InterPro" id="IPR024055">
    <property type="entry name" value="TIF2_asu_C"/>
</dbReference>
<evidence type="ECO:0000256" key="2">
    <source>
        <dbReference type="ARBA" id="ARBA00007223"/>
    </source>
</evidence>
<keyword evidence="4" id="KW-0396">Initiation factor</keyword>
<protein>
    <recommendedName>
        <fullName evidence="3">Eukaryotic translation initiation factor 2 subunit 1</fullName>
    </recommendedName>
    <alternativeName>
        <fullName evidence="6">Eukaryotic translation initiation factor 2 subunit alpha</fullName>
    </alternativeName>
</protein>
<accession>E4WUZ5</accession>
<evidence type="ECO:0000259" key="8">
    <source>
        <dbReference type="PROSITE" id="PS50126"/>
    </source>
</evidence>
<evidence type="ECO:0000313" key="10">
    <source>
        <dbReference type="Proteomes" id="UP000001307"/>
    </source>
</evidence>
<dbReference type="Pfam" id="PF00575">
    <property type="entry name" value="S1"/>
    <property type="match status" value="1"/>
</dbReference>